<keyword evidence="1" id="KW-0812">Transmembrane</keyword>
<keyword evidence="1" id="KW-0472">Membrane</keyword>
<evidence type="ECO:0000259" key="2">
    <source>
        <dbReference type="Pfam" id="PF20455"/>
    </source>
</evidence>
<name>A0A7X0CFK6_9BURK</name>
<proteinExistence type="predicted"/>
<keyword evidence="4" id="KW-1185">Reference proteome</keyword>
<evidence type="ECO:0000313" key="3">
    <source>
        <dbReference type="EMBL" id="MBB6135074.1"/>
    </source>
</evidence>
<dbReference type="AlphaFoldDB" id="A0A7X0CFK6"/>
<dbReference type="Proteomes" id="UP000540787">
    <property type="component" value="Unassembled WGS sequence"/>
</dbReference>
<dbReference type="EMBL" id="JACHBX010000003">
    <property type="protein sequence ID" value="MBB6135074.1"/>
    <property type="molecule type" value="Genomic_DNA"/>
</dbReference>
<dbReference type="RefSeq" id="WP_183555723.1">
    <property type="nucleotide sequence ID" value="NZ_JACHBX010000003.1"/>
</dbReference>
<protein>
    <recommendedName>
        <fullName evidence="2">DUF6708 domain-containing protein</fullName>
    </recommendedName>
</protein>
<feature type="transmembrane region" description="Helical" evidence="1">
    <location>
        <begin position="97"/>
        <end position="120"/>
    </location>
</feature>
<evidence type="ECO:0000256" key="1">
    <source>
        <dbReference type="SAM" id="Phobius"/>
    </source>
</evidence>
<dbReference type="Pfam" id="PF20455">
    <property type="entry name" value="DUF6708"/>
    <property type="match status" value="1"/>
</dbReference>
<dbReference type="InterPro" id="IPR046554">
    <property type="entry name" value="DUF6708"/>
</dbReference>
<feature type="transmembrane region" description="Helical" evidence="1">
    <location>
        <begin position="62"/>
        <end position="85"/>
    </location>
</feature>
<comment type="caution">
    <text evidence="3">The sequence shown here is derived from an EMBL/GenBank/DDBJ whole genome shotgun (WGS) entry which is preliminary data.</text>
</comment>
<gene>
    <name evidence="3" type="ORF">HD842_003232</name>
</gene>
<reference evidence="3 4" key="1">
    <citation type="submission" date="2020-08" db="EMBL/GenBank/DDBJ databases">
        <title>The Agave Microbiome: Exploring the role of microbial communities in plant adaptations to desert environments.</title>
        <authorList>
            <person name="Partida-Martinez L.P."/>
        </authorList>
    </citation>
    <scope>NUCLEOTIDE SEQUENCE [LARGE SCALE GENOMIC DNA]</scope>
    <source>
        <strain evidence="3 4">AT3.2</strain>
    </source>
</reference>
<feature type="transmembrane region" description="Helical" evidence="1">
    <location>
        <begin position="259"/>
        <end position="279"/>
    </location>
</feature>
<keyword evidence="1" id="KW-1133">Transmembrane helix</keyword>
<accession>A0A7X0CFK6</accession>
<feature type="domain" description="DUF6708" evidence="2">
    <location>
        <begin position="111"/>
        <end position="297"/>
    </location>
</feature>
<sequence>MDFAGLVKKFPSSRPLSDQEKNLQLKQKQPLNINPHHQMSVIEMNSTYLESVDKWYGEKGTITALMLILVLIFSVGSSAMLYVAVNRDPTDGGGNKDLAIMIFVGITTLPLISAAIWGLLKESFAFTHYPMRFNRKTRMVHVFRTNGTILTAPWDDIFFTLMQVDHGYKFWNIMGHIIADDNITVTESFALSVTSDGSSEGIKILKSHWEFIRRYMESGPEAVTGQVEFCLPINNRRESLRIATRRLFGESDGNGMRAFPINILGLVFYTIVWPFRFIAMITSKLPRWPADIESASAIEIGDPYAIVGTATGHRTSLYPEAVVEEHD</sequence>
<organism evidence="3 4">
    <name type="scientific">Massilia aurea</name>
    <dbReference type="NCBI Taxonomy" id="373040"/>
    <lineage>
        <taxon>Bacteria</taxon>
        <taxon>Pseudomonadati</taxon>
        <taxon>Pseudomonadota</taxon>
        <taxon>Betaproteobacteria</taxon>
        <taxon>Burkholderiales</taxon>
        <taxon>Oxalobacteraceae</taxon>
        <taxon>Telluria group</taxon>
        <taxon>Massilia</taxon>
    </lineage>
</organism>
<evidence type="ECO:0000313" key="4">
    <source>
        <dbReference type="Proteomes" id="UP000540787"/>
    </source>
</evidence>